<evidence type="ECO:0000313" key="3">
    <source>
        <dbReference type="Proteomes" id="UP000698800"/>
    </source>
</evidence>
<dbReference type="EMBL" id="JAGHQL010000006">
    <property type="protein sequence ID" value="KAH0545379.1"/>
    <property type="molecule type" value="Genomic_DNA"/>
</dbReference>
<feature type="non-terminal residue" evidence="2">
    <location>
        <position position="153"/>
    </location>
</feature>
<sequence length="153" mass="15521">MRHNLRCAHRDIRDADGSAEAVLRSAEARGRGAAAAVVVGVGGLDVAAVEEAGEEAGEEGFDGWEGGADYAGVDFNGGPGCGADVVPWCWERLVGLGNGRVGFFGRELTGEDGCADGPDAGGDHDGEEGPTGAADRAPGEDAEVLEEDGDFCE</sequence>
<accession>A0A9P8I8X4</accession>
<name>A0A9P8I8X4_9PEZI</name>
<evidence type="ECO:0000313" key="2">
    <source>
        <dbReference type="EMBL" id="KAH0545379.1"/>
    </source>
</evidence>
<dbReference type="AlphaFoldDB" id="A0A9P8I8X4"/>
<keyword evidence="3" id="KW-1185">Reference proteome</keyword>
<dbReference type="Proteomes" id="UP000698800">
    <property type="component" value="Unassembled WGS sequence"/>
</dbReference>
<comment type="caution">
    <text evidence="2">The sequence shown here is derived from an EMBL/GenBank/DDBJ whole genome shotgun (WGS) entry which is preliminary data.</text>
</comment>
<evidence type="ECO:0000256" key="1">
    <source>
        <dbReference type="SAM" id="MobiDB-lite"/>
    </source>
</evidence>
<feature type="compositionally biased region" description="Acidic residues" evidence="1">
    <location>
        <begin position="140"/>
        <end position="153"/>
    </location>
</feature>
<organism evidence="2 3">
    <name type="scientific">Glutinoglossum americanum</name>
    <dbReference type="NCBI Taxonomy" id="1670608"/>
    <lineage>
        <taxon>Eukaryota</taxon>
        <taxon>Fungi</taxon>
        <taxon>Dikarya</taxon>
        <taxon>Ascomycota</taxon>
        <taxon>Pezizomycotina</taxon>
        <taxon>Geoglossomycetes</taxon>
        <taxon>Geoglossales</taxon>
        <taxon>Geoglossaceae</taxon>
        <taxon>Glutinoglossum</taxon>
    </lineage>
</organism>
<feature type="region of interest" description="Disordered" evidence="1">
    <location>
        <begin position="108"/>
        <end position="153"/>
    </location>
</feature>
<proteinExistence type="predicted"/>
<protein>
    <submittedName>
        <fullName evidence="2">Uncharacterized protein</fullName>
    </submittedName>
</protein>
<reference evidence="2" key="1">
    <citation type="submission" date="2021-03" db="EMBL/GenBank/DDBJ databases">
        <title>Comparative genomics and phylogenomic investigation of the class Geoglossomycetes provide insights into ecological specialization and systematics.</title>
        <authorList>
            <person name="Melie T."/>
            <person name="Pirro S."/>
            <person name="Miller A.N."/>
            <person name="Quandt A."/>
        </authorList>
    </citation>
    <scope>NUCLEOTIDE SEQUENCE</scope>
    <source>
        <strain evidence="2">GBOQ0MN5Z8</strain>
    </source>
</reference>
<gene>
    <name evidence="2" type="ORF">FGG08_000520</name>
</gene>